<dbReference type="InterPro" id="IPR007492">
    <property type="entry name" value="LytTR_DNA-bd_dom"/>
</dbReference>
<sequence>MMKDFQVVIIEDEKPAARLLARRLDRFGFSDITLLHSVAQGKAWLASNAEPDLIFMDIQLSDGLSFEILEEYPISSKLIFTTAYNEFALKAFKHNSIDYLLKPIVDEELEFAIQKFQKNHQVNSNLDVQQLRSMLLGEESKYKARFNVRVGQQIKIISVNDIACVYSENKGTYLFSKQGDCHLLDYSLDRMEELLDPKLFYRINRGHIIALESISSIVIHSNSRLKVLIKDFQSDACIVSRERVVDFKNWLE</sequence>
<evidence type="ECO:0000259" key="3">
    <source>
        <dbReference type="PROSITE" id="PS50930"/>
    </source>
</evidence>
<dbReference type="RefSeq" id="WP_344675169.1">
    <property type="nucleotide sequence ID" value="NZ_BAAAZI010000011.1"/>
</dbReference>
<feature type="domain" description="HTH LytTR-type" evidence="3">
    <location>
        <begin position="146"/>
        <end position="252"/>
    </location>
</feature>
<dbReference type="PANTHER" id="PTHR37299">
    <property type="entry name" value="TRANSCRIPTIONAL REGULATOR-RELATED"/>
    <property type="match status" value="1"/>
</dbReference>
<dbReference type="EMBL" id="BAAAZI010000011">
    <property type="protein sequence ID" value="GAA4143697.1"/>
    <property type="molecule type" value="Genomic_DNA"/>
</dbReference>
<evidence type="ECO:0000313" key="4">
    <source>
        <dbReference type="EMBL" id="GAA4143697.1"/>
    </source>
</evidence>
<evidence type="ECO:0000313" key="5">
    <source>
        <dbReference type="Proteomes" id="UP001500101"/>
    </source>
</evidence>
<dbReference type="Pfam" id="PF04397">
    <property type="entry name" value="LytTR"/>
    <property type="match status" value="1"/>
</dbReference>
<feature type="domain" description="Response regulatory" evidence="2">
    <location>
        <begin position="6"/>
        <end position="117"/>
    </location>
</feature>
<keyword evidence="4" id="KW-0238">DNA-binding</keyword>
<evidence type="ECO:0000256" key="1">
    <source>
        <dbReference type="PROSITE-ProRule" id="PRU00169"/>
    </source>
</evidence>
<protein>
    <submittedName>
        <fullName evidence="4">LytTR family DNA-binding domain-containing protein</fullName>
    </submittedName>
</protein>
<feature type="modified residue" description="4-aspartylphosphate" evidence="1">
    <location>
        <position position="57"/>
    </location>
</feature>
<dbReference type="InterPro" id="IPR001789">
    <property type="entry name" value="Sig_transdc_resp-reg_receiver"/>
</dbReference>
<dbReference type="Gene3D" id="2.40.50.1020">
    <property type="entry name" value="LytTr DNA-binding domain"/>
    <property type="match status" value="1"/>
</dbReference>
<dbReference type="SMART" id="SM00448">
    <property type="entry name" value="REC"/>
    <property type="match status" value="1"/>
</dbReference>
<dbReference type="SUPFAM" id="SSF52172">
    <property type="entry name" value="CheY-like"/>
    <property type="match status" value="1"/>
</dbReference>
<organism evidence="4 5">
    <name type="scientific">Sphingobacterium kyonggiense</name>
    <dbReference type="NCBI Taxonomy" id="714075"/>
    <lineage>
        <taxon>Bacteria</taxon>
        <taxon>Pseudomonadati</taxon>
        <taxon>Bacteroidota</taxon>
        <taxon>Sphingobacteriia</taxon>
        <taxon>Sphingobacteriales</taxon>
        <taxon>Sphingobacteriaceae</taxon>
        <taxon>Sphingobacterium</taxon>
    </lineage>
</organism>
<dbReference type="PANTHER" id="PTHR37299:SF1">
    <property type="entry name" value="STAGE 0 SPORULATION PROTEIN A HOMOLOG"/>
    <property type="match status" value="1"/>
</dbReference>
<dbReference type="InterPro" id="IPR011006">
    <property type="entry name" value="CheY-like_superfamily"/>
</dbReference>
<dbReference type="SMART" id="SM00850">
    <property type="entry name" value="LytTR"/>
    <property type="match status" value="1"/>
</dbReference>
<keyword evidence="5" id="KW-1185">Reference proteome</keyword>
<gene>
    <name evidence="4" type="ORF">GCM10022216_25810</name>
</gene>
<accession>A0ABP7YYR7</accession>
<comment type="caution">
    <text evidence="4">The sequence shown here is derived from an EMBL/GenBank/DDBJ whole genome shotgun (WGS) entry which is preliminary data.</text>
</comment>
<dbReference type="PROSITE" id="PS50110">
    <property type="entry name" value="RESPONSE_REGULATORY"/>
    <property type="match status" value="1"/>
</dbReference>
<dbReference type="Gene3D" id="3.40.50.2300">
    <property type="match status" value="1"/>
</dbReference>
<dbReference type="Proteomes" id="UP001500101">
    <property type="component" value="Unassembled WGS sequence"/>
</dbReference>
<dbReference type="Pfam" id="PF00072">
    <property type="entry name" value="Response_reg"/>
    <property type="match status" value="1"/>
</dbReference>
<dbReference type="GO" id="GO:0003677">
    <property type="term" value="F:DNA binding"/>
    <property type="evidence" value="ECO:0007669"/>
    <property type="project" value="UniProtKB-KW"/>
</dbReference>
<proteinExistence type="predicted"/>
<name>A0ABP7YYR7_9SPHI</name>
<keyword evidence="1" id="KW-0597">Phosphoprotein</keyword>
<evidence type="ECO:0000259" key="2">
    <source>
        <dbReference type="PROSITE" id="PS50110"/>
    </source>
</evidence>
<dbReference type="InterPro" id="IPR046947">
    <property type="entry name" value="LytR-like"/>
</dbReference>
<dbReference type="PROSITE" id="PS50930">
    <property type="entry name" value="HTH_LYTTR"/>
    <property type="match status" value="1"/>
</dbReference>
<reference evidence="5" key="1">
    <citation type="journal article" date="2019" name="Int. J. Syst. Evol. Microbiol.">
        <title>The Global Catalogue of Microorganisms (GCM) 10K type strain sequencing project: providing services to taxonomists for standard genome sequencing and annotation.</title>
        <authorList>
            <consortium name="The Broad Institute Genomics Platform"/>
            <consortium name="The Broad Institute Genome Sequencing Center for Infectious Disease"/>
            <person name="Wu L."/>
            <person name="Ma J."/>
        </authorList>
    </citation>
    <scope>NUCLEOTIDE SEQUENCE [LARGE SCALE GENOMIC DNA]</scope>
    <source>
        <strain evidence="5">JCM 16704</strain>
    </source>
</reference>